<organism evidence="5 6">
    <name type="scientific">Lysinibacillus louembei</name>
    <dbReference type="NCBI Taxonomy" id="1470088"/>
    <lineage>
        <taxon>Bacteria</taxon>
        <taxon>Bacillati</taxon>
        <taxon>Bacillota</taxon>
        <taxon>Bacilli</taxon>
        <taxon>Bacillales</taxon>
        <taxon>Bacillaceae</taxon>
        <taxon>Lysinibacillus</taxon>
    </lineage>
</organism>
<dbReference type="Pfam" id="PF03323">
    <property type="entry name" value="GerA"/>
    <property type="match status" value="1"/>
</dbReference>
<dbReference type="InterPro" id="IPR004995">
    <property type="entry name" value="Spore_Ger"/>
</dbReference>
<evidence type="ECO:0000256" key="2">
    <source>
        <dbReference type="ARBA" id="ARBA00005278"/>
    </source>
</evidence>
<keyword evidence="4" id="KW-1133">Transmembrane helix</keyword>
<accession>A0ABZ0RVA1</accession>
<name>A0ABZ0RVA1_9BACI</name>
<feature type="transmembrane region" description="Helical" evidence="4">
    <location>
        <begin position="266"/>
        <end position="288"/>
    </location>
</feature>
<gene>
    <name evidence="5" type="ORF">R6U77_16175</name>
</gene>
<evidence type="ECO:0000256" key="1">
    <source>
        <dbReference type="ARBA" id="ARBA00004141"/>
    </source>
</evidence>
<evidence type="ECO:0000313" key="6">
    <source>
        <dbReference type="Proteomes" id="UP001322664"/>
    </source>
</evidence>
<feature type="transmembrane region" description="Helical" evidence="4">
    <location>
        <begin position="391"/>
        <end position="417"/>
    </location>
</feature>
<feature type="transmembrane region" description="Helical" evidence="4">
    <location>
        <begin position="308"/>
        <end position="327"/>
    </location>
</feature>
<dbReference type="PANTHER" id="PTHR22550:SF5">
    <property type="entry name" value="LEUCINE ZIPPER PROTEIN 4"/>
    <property type="match status" value="1"/>
</dbReference>
<dbReference type="RefSeq" id="WP_319836449.1">
    <property type="nucleotide sequence ID" value="NZ_CP137624.1"/>
</dbReference>
<comment type="subcellular location">
    <subcellularLocation>
        <location evidence="1">Membrane</location>
        <topology evidence="1">Multi-pass membrane protein</topology>
    </subcellularLocation>
</comment>
<protein>
    <submittedName>
        <fullName evidence="5">Spore germination protein</fullName>
    </submittedName>
</protein>
<sequence length="438" mass="48421">MTNIVNELTNKFSNHHDFFIEEELIDNTIVYVIGFTTLVDVTKSKLYIQQIAASSISIKAFFTNISNELNVPDEQLIKAILTGSIIILSKDATRNAVVEAFPQKLGSDISESKNESPVQASIDAFGNHLDINVGMIRKRLNTERLCLDSYEVGQLNKRKIYMLYVKGRASPELINKVEQQLTTVQRDIETLDDLNNQFGHRRWSPVSHFSATELPIQAVDALKNNRIVFFLDQFPFALIYPNLVGDMVSSANDRNLTFALTVMLRALRIIGILATLLLPALYVALVSVNPELFKTDLALFVIQSREGVPLSAFLETIVMVILVDLILEGVVRLPKSVGPAVTMVGGIILGQSMVEAELVSNLLIITITAVVIASSAVVGMQNSLYLRLLKYPILLLASVFGILGICTGFVLTIIYLASLTSNEIPYLTFRLGQKGDET</sequence>
<keyword evidence="4" id="KW-0812">Transmembrane</keyword>
<feature type="transmembrane region" description="Helical" evidence="4">
    <location>
        <begin position="360"/>
        <end position="379"/>
    </location>
</feature>
<evidence type="ECO:0000256" key="4">
    <source>
        <dbReference type="SAM" id="Phobius"/>
    </source>
</evidence>
<evidence type="ECO:0000313" key="5">
    <source>
        <dbReference type="EMBL" id="WPK11410.1"/>
    </source>
</evidence>
<reference evidence="5 6" key="1">
    <citation type="submission" date="2023-09" db="EMBL/GenBank/DDBJ databases">
        <authorList>
            <person name="Page C.A."/>
            <person name="Perez-Diaz I.M."/>
        </authorList>
    </citation>
    <scope>NUCLEOTIDE SEQUENCE [LARGE SCALE GENOMIC DNA]</scope>
    <source>
        <strain evidence="5 6">Ll15</strain>
    </source>
</reference>
<keyword evidence="3 4" id="KW-0472">Membrane</keyword>
<keyword evidence="6" id="KW-1185">Reference proteome</keyword>
<dbReference type="InterPro" id="IPR050768">
    <property type="entry name" value="UPF0353/GerABKA_families"/>
</dbReference>
<dbReference type="PANTHER" id="PTHR22550">
    <property type="entry name" value="SPORE GERMINATION PROTEIN"/>
    <property type="match status" value="1"/>
</dbReference>
<feature type="transmembrane region" description="Helical" evidence="4">
    <location>
        <begin position="336"/>
        <end position="354"/>
    </location>
</feature>
<proteinExistence type="inferred from homology"/>
<dbReference type="EMBL" id="CP137624">
    <property type="protein sequence ID" value="WPK11410.1"/>
    <property type="molecule type" value="Genomic_DNA"/>
</dbReference>
<comment type="similarity">
    <text evidence="2">Belongs to the GerABKA family.</text>
</comment>
<evidence type="ECO:0000256" key="3">
    <source>
        <dbReference type="ARBA" id="ARBA00023136"/>
    </source>
</evidence>
<dbReference type="Proteomes" id="UP001322664">
    <property type="component" value="Chromosome"/>
</dbReference>